<dbReference type="InterPro" id="IPR000644">
    <property type="entry name" value="CBS_dom"/>
</dbReference>
<dbReference type="STRING" id="105231.A0A1Y1IQT2"/>
<evidence type="ECO:0000313" key="5">
    <source>
        <dbReference type="Proteomes" id="UP000054558"/>
    </source>
</evidence>
<accession>A0A1Y1IQT2</accession>
<dbReference type="PANTHER" id="PTHR43080:SF29">
    <property type="entry name" value="OS02G0818000 PROTEIN"/>
    <property type="match status" value="1"/>
</dbReference>
<dbReference type="EMBL" id="DF237813">
    <property type="protein sequence ID" value="GAQ91829.1"/>
    <property type="molecule type" value="Genomic_DNA"/>
</dbReference>
<keyword evidence="5" id="KW-1185">Reference proteome</keyword>
<dbReference type="SMART" id="SM00116">
    <property type="entry name" value="CBS"/>
    <property type="match status" value="2"/>
</dbReference>
<gene>
    <name evidence="4" type="ORF">KFL_008640020</name>
</gene>
<dbReference type="PANTHER" id="PTHR43080">
    <property type="entry name" value="CBS DOMAIN-CONTAINING PROTEIN CBSX3, MITOCHONDRIAL"/>
    <property type="match status" value="1"/>
</dbReference>
<sequence>MLQTCHAAKSKDVDRRAVDKSKILKEDPYGTIEDVMSENVVCVREEDTLESILEYLEKYTGLPVVDEEGKCVGVISDKDLVRFIKEQNPTSDAEAEAVLQNKLGDCMTKPAITIRKKAAVAYAAGLMLNHKVHRLPVVDKNEKVIGIVTRQDIYEPLMPAVNPLYKKRDMDETTLAEWHDLGDY</sequence>
<evidence type="ECO:0000259" key="3">
    <source>
        <dbReference type="PROSITE" id="PS51371"/>
    </source>
</evidence>
<dbReference type="AlphaFoldDB" id="A0A1Y1IQT2"/>
<dbReference type="InterPro" id="IPR046342">
    <property type="entry name" value="CBS_dom_sf"/>
</dbReference>
<protein>
    <recommendedName>
        <fullName evidence="3">CBS domain-containing protein</fullName>
    </recommendedName>
</protein>
<dbReference type="Pfam" id="PF00571">
    <property type="entry name" value="CBS"/>
    <property type="match status" value="2"/>
</dbReference>
<name>A0A1Y1IQT2_KLENI</name>
<dbReference type="Gene3D" id="3.10.580.10">
    <property type="entry name" value="CBS-domain"/>
    <property type="match status" value="1"/>
</dbReference>
<dbReference type="SUPFAM" id="SSF54631">
    <property type="entry name" value="CBS-domain pair"/>
    <property type="match status" value="1"/>
</dbReference>
<dbReference type="OrthoDB" id="2014921at2759"/>
<evidence type="ECO:0000313" key="4">
    <source>
        <dbReference type="EMBL" id="GAQ91829.1"/>
    </source>
</evidence>
<dbReference type="Proteomes" id="UP000054558">
    <property type="component" value="Unassembled WGS sequence"/>
</dbReference>
<feature type="domain" description="CBS" evidence="3">
    <location>
        <begin position="107"/>
        <end position="164"/>
    </location>
</feature>
<organism evidence="4 5">
    <name type="scientific">Klebsormidium nitens</name>
    <name type="common">Green alga</name>
    <name type="synonym">Ulothrix nitens</name>
    <dbReference type="NCBI Taxonomy" id="105231"/>
    <lineage>
        <taxon>Eukaryota</taxon>
        <taxon>Viridiplantae</taxon>
        <taxon>Streptophyta</taxon>
        <taxon>Klebsormidiophyceae</taxon>
        <taxon>Klebsormidiales</taxon>
        <taxon>Klebsormidiaceae</taxon>
        <taxon>Klebsormidium</taxon>
    </lineage>
</organism>
<evidence type="ECO:0000256" key="2">
    <source>
        <dbReference type="PROSITE-ProRule" id="PRU00703"/>
    </source>
</evidence>
<proteinExistence type="predicted"/>
<dbReference type="InterPro" id="IPR051257">
    <property type="entry name" value="Diverse_CBS-Domain"/>
</dbReference>
<feature type="domain" description="CBS" evidence="3">
    <location>
        <begin position="36"/>
        <end position="90"/>
    </location>
</feature>
<keyword evidence="1 2" id="KW-0129">CBS domain</keyword>
<evidence type="ECO:0000256" key="1">
    <source>
        <dbReference type="ARBA" id="ARBA00023122"/>
    </source>
</evidence>
<dbReference type="PROSITE" id="PS51371">
    <property type="entry name" value="CBS"/>
    <property type="match status" value="2"/>
</dbReference>
<reference evidence="4 5" key="1">
    <citation type="journal article" date="2014" name="Nat. Commun.">
        <title>Klebsormidium flaccidum genome reveals primary factors for plant terrestrial adaptation.</title>
        <authorList>
            <person name="Hori K."/>
            <person name="Maruyama F."/>
            <person name="Fujisawa T."/>
            <person name="Togashi T."/>
            <person name="Yamamoto N."/>
            <person name="Seo M."/>
            <person name="Sato S."/>
            <person name="Yamada T."/>
            <person name="Mori H."/>
            <person name="Tajima N."/>
            <person name="Moriyama T."/>
            <person name="Ikeuchi M."/>
            <person name="Watanabe M."/>
            <person name="Wada H."/>
            <person name="Kobayashi K."/>
            <person name="Saito M."/>
            <person name="Masuda T."/>
            <person name="Sasaki-Sekimoto Y."/>
            <person name="Mashiguchi K."/>
            <person name="Awai K."/>
            <person name="Shimojima M."/>
            <person name="Masuda S."/>
            <person name="Iwai M."/>
            <person name="Nobusawa T."/>
            <person name="Narise T."/>
            <person name="Kondo S."/>
            <person name="Saito H."/>
            <person name="Sato R."/>
            <person name="Murakawa M."/>
            <person name="Ihara Y."/>
            <person name="Oshima-Yamada Y."/>
            <person name="Ohtaka K."/>
            <person name="Satoh M."/>
            <person name="Sonobe K."/>
            <person name="Ishii M."/>
            <person name="Ohtani R."/>
            <person name="Kanamori-Sato M."/>
            <person name="Honoki R."/>
            <person name="Miyazaki D."/>
            <person name="Mochizuki H."/>
            <person name="Umetsu J."/>
            <person name="Higashi K."/>
            <person name="Shibata D."/>
            <person name="Kamiya Y."/>
            <person name="Sato N."/>
            <person name="Nakamura Y."/>
            <person name="Tabata S."/>
            <person name="Ida S."/>
            <person name="Kurokawa K."/>
            <person name="Ohta H."/>
        </authorList>
    </citation>
    <scope>NUCLEOTIDE SEQUENCE [LARGE SCALE GENOMIC DNA]</scope>
    <source>
        <strain evidence="4 5">NIES-2285</strain>
    </source>
</reference>